<organism evidence="2 3">
    <name type="scientific">Gymnopilus junonius</name>
    <name type="common">Spectacular rustgill mushroom</name>
    <name type="synonym">Gymnopilus spectabilis subsp. junonius</name>
    <dbReference type="NCBI Taxonomy" id="109634"/>
    <lineage>
        <taxon>Eukaryota</taxon>
        <taxon>Fungi</taxon>
        <taxon>Dikarya</taxon>
        <taxon>Basidiomycota</taxon>
        <taxon>Agaricomycotina</taxon>
        <taxon>Agaricomycetes</taxon>
        <taxon>Agaricomycetidae</taxon>
        <taxon>Agaricales</taxon>
        <taxon>Agaricineae</taxon>
        <taxon>Hymenogastraceae</taxon>
        <taxon>Gymnopilus</taxon>
    </lineage>
</organism>
<dbReference type="PROSITE" id="PS51186">
    <property type="entry name" value="GNAT"/>
    <property type="match status" value="1"/>
</dbReference>
<accession>A0A9P5TVH3</accession>
<evidence type="ECO:0000313" key="3">
    <source>
        <dbReference type="Proteomes" id="UP000724874"/>
    </source>
</evidence>
<dbReference type="OrthoDB" id="630895at2759"/>
<evidence type="ECO:0000259" key="1">
    <source>
        <dbReference type="PROSITE" id="PS51186"/>
    </source>
</evidence>
<comment type="caution">
    <text evidence="2">The sequence shown here is derived from an EMBL/GenBank/DDBJ whole genome shotgun (WGS) entry which is preliminary data.</text>
</comment>
<keyword evidence="3" id="KW-1185">Reference proteome</keyword>
<dbReference type="EMBL" id="JADNYJ010000002">
    <property type="protein sequence ID" value="KAF8913243.1"/>
    <property type="molecule type" value="Genomic_DNA"/>
</dbReference>
<gene>
    <name evidence="2" type="ORF">CPB84DRAFT_1812118</name>
</gene>
<dbReference type="GO" id="GO:0016747">
    <property type="term" value="F:acyltransferase activity, transferring groups other than amino-acyl groups"/>
    <property type="evidence" value="ECO:0007669"/>
    <property type="project" value="InterPro"/>
</dbReference>
<sequence length="250" mass="28631">MADPQLYPLEVNAKTGEPFLRLRNHKNIILTPPRLEDIPALVSILNDPRVCDCLSGPPYPYTLDHAKYWINMIKPLSDQVFKELEDAREEPTPTIVGHCPVRYIREVQEDGTDVFLGDASIIRCLHGELMGPNGPMEVDWENKEKREEENNQIPVGDPSIIWSFGDYLAPSHHRQGIMSDAIGTILHEWGIPRMAIRRMWVSAFTGNEGSVRVFQKNGFELVATRENHFEVKGKIRGLHLLEWKHESYRG</sequence>
<dbReference type="SUPFAM" id="SSF55729">
    <property type="entry name" value="Acyl-CoA N-acyltransferases (Nat)"/>
    <property type="match status" value="1"/>
</dbReference>
<dbReference type="Gene3D" id="3.40.630.30">
    <property type="match status" value="1"/>
</dbReference>
<dbReference type="InterPro" id="IPR016181">
    <property type="entry name" value="Acyl_CoA_acyltransferase"/>
</dbReference>
<protein>
    <recommendedName>
        <fullName evidence="1">N-acetyltransferase domain-containing protein</fullName>
    </recommendedName>
</protein>
<dbReference type="InterPro" id="IPR000182">
    <property type="entry name" value="GNAT_dom"/>
</dbReference>
<dbReference type="PANTHER" id="PTHR43328:SF1">
    <property type="entry name" value="N-ACETYLTRANSFERASE DOMAIN-CONTAINING PROTEIN"/>
    <property type="match status" value="1"/>
</dbReference>
<dbReference type="Pfam" id="PF13302">
    <property type="entry name" value="Acetyltransf_3"/>
    <property type="match status" value="1"/>
</dbReference>
<name>A0A9P5TVH3_GYMJU</name>
<evidence type="ECO:0000313" key="2">
    <source>
        <dbReference type="EMBL" id="KAF8913243.1"/>
    </source>
</evidence>
<dbReference type="AlphaFoldDB" id="A0A9P5TVH3"/>
<feature type="domain" description="N-acetyltransferase" evidence="1">
    <location>
        <begin position="71"/>
        <end position="242"/>
    </location>
</feature>
<proteinExistence type="predicted"/>
<reference evidence="2" key="1">
    <citation type="submission" date="2020-11" db="EMBL/GenBank/DDBJ databases">
        <authorList>
            <consortium name="DOE Joint Genome Institute"/>
            <person name="Ahrendt S."/>
            <person name="Riley R."/>
            <person name="Andreopoulos W."/>
            <person name="LaButti K."/>
            <person name="Pangilinan J."/>
            <person name="Ruiz-duenas F.J."/>
            <person name="Barrasa J.M."/>
            <person name="Sanchez-Garcia M."/>
            <person name="Camarero S."/>
            <person name="Miyauchi S."/>
            <person name="Serrano A."/>
            <person name="Linde D."/>
            <person name="Babiker R."/>
            <person name="Drula E."/>
            <person name="Ayuso-Fernandez I."/>
            <person name="Pacheco R."/>
            <person name="Padilla G."/>
            <person name="Ferreira P."/>
            <person name="Barriuso J."/>
            <person name="Kellner H."/>
            <person name="Castanera R."/>
            <person name="Alfaro M."/>
            <person name="Ramirez L."/>
            <person name="Pisabarro A.G."/>
            <person name="Kuo A."/>
            <person name="Tritt A."/>
            <person name="Lipzen A."/>
            <person name="He G."/>
            <person name="Yan M."/>
            <person name="Ng V."/>
            <person name="Cullen D."/>
            <person name="Martin F."/>
            <person name="Rosso M.-N."/>
            <person name="Henrissat B."/>
            <person name="Hibbett D."/>
            <person name="Martinez A.T."/>
            <person name="Grigoriev I.V."/>
        </authorList>
    </citation>
    <scope>NUCLEOTIDE SEQUENCE</scope>
    <source>
        <strain evidence="2">AH 44721</strain>
    </source>
</reference>
<dbReference type="PANTHER" id="PTHR43328">
    <property type="entry name" value="ACETYLTRANSFERASE-RELATED"/>
    <property type="match status" value="1"/>
</dbReference>
<dbReference type="Proteomes" id="UP000724874">
    <property type="component" value="Unassembled WGS sequence"/>
</dbReference>